<protein>
    <recommendedName>
        <fullName evidence="4">Lipoprotein</fullName>
    </recommendedName>
</protein>
<keyword evidence="3" id="KW-1185">Reference proteome</keyword>
<dbReference type="AlphaFoldDB" id="A0A4R6AP86"/>
<evidence type="ECO:0008006" key="4">
    <source>
        <dbReference type="Google" id="ProtNLM"/>
    </source>
</evidence>
<feature type="chain" id="PRO_5020434789" description="Lipoprotein" evidence="1">
    <location>
        <begin position="26"/>
        <end position="125"/>
    </location>
</feature>
<comment type="caution">
    <text evidence="2">The sequence shown here is derived from an EMBL/GenBank/DDBJ whole genome shotgun (WGS) entry which is preliminary data.</text>
</comment>
<evidence type="ECO:0000313" key="2">
    <source>
        <dbReference type="EMBL" id="TDL83796.1"/>
    </source>
</evidence>
<dbReference type="EMBL" id="SMZO01000084">
    <property type="protein sequence ID" value="TDL83796.1"/>
    <property type="molecule type" value="Genomic_DNA"/>
</dbReference>
<dbReference type="RefSeq" id="WP_133344545.1">
    <property type="nucleotide sequence ID" value="NZ_SMZO01000084.1"/>
</dbReference>
<evidence type="ECO:0000256" key="1">
    <source>
        <dbReference type="SAM" id="SignalP"/>
    </source>
</evidence>
<accession>A0A4R6AP86</accession>
<dbReference type="OrthoDB" id="7864349at2"/>
<keyword evidence="1" id="KW-0732">Signal</keyword>
<dbReference type="PROSITE" id="PS51257">
    <property type="entry name" value="PROKAR_LIPOPROTEIN"/>
    <property type="match status" value="1"/>
</dbReference>
<proteinExistence type="predicted"/>
<evidence type="ECO:0000313" key="3">
    <source>
        <dbReference type="Proteomes" id="UP000294562"/>
    </source>
</evidence>
<gene>
    <name evidence="2" type="ORF">E2L05_19250</name>
</gene>
<name>A0A4R6AP86_9RHOB</name>
<dbReference type="Proteomes" id="UP000294562">
    <property type="component" value="Unassembled WGS sequence"/>
</dbReference>
<organism evidence="2 3">
    <name type="scientific">Meridianimarinicoccus aquatilis</name>
    <dbReference type="NCBI Taxonomy" id="2552766"/>
    <lineage>
        <taxon>Bacteria</taxon>
        <taxon>Pseudomonadati</taxon>
        <taxon>Pseudomonadota</taxon>
        <taxon>Alphaproteobacteria</taxon>
        <taxon>Rhodobacterales</taxon>
        <taxon>Paracoccaceae</taxon>
        <taxon>Meridianimarinicoccus</taxon>
    </lineage>
</organism>
<sequence>MNTEKANLRVMRSLACVLAVLFAVSCDSPSPPMFGAQSTRLTVGGHSFTVHHTSQRAESVRTSVMAEPGLRQMLLLSRTAIETASGCVVRPGTMYGDRVMAEAFLNCDGEPPAILRPQWRYALPN</sequence>
<reference evidence="2 3" key="1">
    <citation type="submission" date="2019-03" db="EMBL/GenBank/DDBJ databases">
        <title>Rhodobacteraceae bacterium SM1902, a new member of the family Rhodobacteraceae isolated from Yantai.</title>
        <authorList>
            <person name="Sun Y."/>
        </authorList>
    </citation>
    <scope>NUCLEOTIDE SEQUENCE [LARGE SCALE GENOMIC DNA]</scope>
    <source>
        <strain evidence="2 3">SM1902</strain>
    </source>
</reference>
<feature type="signal peptide" evidence="1">
    <location>
        <begin position="1"/>
        <end position="25"/>
    </location>
</feature>